<dbReference type="SUPFAM" id="SSF55811">
    <property type="entry name" value="Nudix"/>
    <property type="match status" value="1"/>
</dbReference>
<dbReference type="InterPro" id="IPR020084">
    <property type="entry name" value="NUDIX_hydrolase_CS"/>
</dbReference>
<dbReference type="EMBL" id="PEWC01000014">
    <property type="protein sequence ID" value="PIU71940.1"/>
    <property type="molecule type" value="Genomic_DNA"/>
</dbReference>
<dbReference type="InterPro" id="IPR000086">
    <property type="entry name" value="NUDIX_hydrolase_dom"/>
</dbReference>
<dbReference type="Gene3D" id="3.90.79.10">
    <property type="entry name" value="Nucleoside Triphosphate Pyrophosphohydrolase"/>
    <property type="match status" value="1"/>
</dbReference>
<dbReference type="GO" id="GO:0016787">
    <property type="term" value="F:hydrolase activity"/>
    <property type="evidence" value="ECO:0007669"/>
    <property type="project" value="UniProtKB-KW"/>
</dbReference>
<keyword evidence="2" id="KW-0378">Hydrolase</keyword>
<evidence type="ECO:0000313" key="5">
    <source>
        <dbReference type="Proteomes" id="UP000230972"/>
    </source>
</evidence>
<reference evidence="5" key="1">
    <citation type="submission" date="2017-09" db="EMBL/GenBank/DDBJ databases">
        <title>Depth-based differentiation of microbial function through sediment-hosted aquifers and enrichment of novel symbionts in the deep terrestrial subsurface.</title>
        <authorList>
            <person name="Probst A.J."/>
            <person name="Ladd B."/>
            <person name="Jarett J.K."/>
            <person name="Geller-Mcgrath D.E."/>
            <person name="Sieber C.M.K."/>
            <person name="Emerson J.B."/>
            <person name="Anantharaman K."/>
            <person name="Thomas B.C."/>
            <person name="Malmstrom R."/>
            <person name="Stieglmeier M."/>
            <person name="Klingl A."/>
            <person name="Woyke T."/>
            <person name="Ryan C.M."/>
            <person name="Banfield J.F."/>
        </authorList>
    </citation>
    <scope>NUCLEOTIDE SEQUENCE [LARGE SCALE GENOMIC DNA]</scope>
</reference>
<dbReference type="AlphaFoldDB" id="A0A2M7AQM7"/>
<dbReference type="Proteomes" id="UP000230972">
    <property type="component" value="Unassembled WGS sequence"/>
</dbReference>
<accession>A0A2M7AQM7</accession>
<proteinExistence type="predicted"/>
<dbReference type="PANTHER" id="PTHR43046">
    <property type="entry name" value="GDP-MANNOSE MANNOSYL HYDROLASE"/>
    <property type="match status" value="1"/>
</dbReference>
<protein>
    <recommendedName>
        <fullName evidence="3">Nudix hydrolase domain-containing protein</fullName>
    </recommendedName>
</protein>
<feature type="domain" description="Nudix hydrolase" evidence="3">
    <location>
        <begin position="5"/>
        <end position="135"/>
    </location>
</feature>
<evidence type="ECO:0000313" key="4">
    <source>
        <dbReference type="EMBL" id="PIU71940.1"/>
    </source>
</evidence>
<comment type="cofactor">
    <cofactor evidence="1">
        <name>Mg(2+)</name>
        <dbReference type="ChEBI" id="CHEBI:18420"/>
    </cofactor>
</comment>
<name>A0A2M7AQM7_9BACT</name>
<dbReference type="InterPro" id="IPR015797">
    <property type="entry name" value="NUDIX_hydrolase-like_dom_sf"/>
</dbReference>
<sequence>MEDKPRIKIRLRMVIIKNGKLLVTYDSIEDYYYYIGGKLEYGETVLEGAEREIKEELGEDTKLEFKKILYIRDFLQPEKGEHSLELFILGDVNKFEELEHHLDPEHDNKKWVTWLDINCLPDNLFPKALTKKLKDDFKKGFTNSGEYAGRMDK</sequence>
<dbReference type="PROSITE" id="PS51462">
    <property type="entry name" value="NUDIX"/>
    <property type="match status" value="1"/>
</dbReference>
<evidence type="ECO:0000256" key="1">
    <source>
        <dbReference type="ARBA" id="ARBA00001946"/>
    </source>
</evidence>
<dbReference type="Pfam" id="PF00293">
    <property type="entry name" value="NUDIX"/>
    <property type="match status" value="1"/>
</dbReference>
<organism evidence="4 5">
    <name type="scientific">Candidatus Woesebacteria bacterium CG06_land_8_20_14_3_00_39_27</name>
    <dbReference type="NCBI Taxonomy" id="1975057"/>
    <lineage>
        <taxon>Bacteria</taxon>
        <taxon>Candidatus Woeseibacteriota</taxon>
    </lineage>
</organism>
<dbReference type="PROSITE" id="PS00893">
    <property type="entry name" value="NUDIX_BOX"/>
    <property type="match status" value="1"/>
</dbReference>
<comment type="caution">
    <text evidence="4">The sequence shown here is derived from an EMBL/GenBank/DDBJ whole genome shotgun (WGS) entry which is preliminary data.</text>
</comment>
<gene>
    <name evidence="4" type="ORF">COS80_00555</name>
</gene>
<dbReference type="PANTHER" id="PTHR43046:SF14">
    <property type="entry name" value="MUTT_NUDIX FAMILY PROTEIN"/>
    <property type="match status" value="1"/>
</dbReference>
<evidence type="ECO:0000256" key="2">
    <source>
        <dbReference type="ARBA" id="ARBA00022801"/>
    </source>
</evidence>
<evidence type="ECO:0000259" key="3">
    <source>
        <dbReference type="PROSITE" id="PS51462"/>
    </source>
</evidence>